<organism evidence="1 2">
    <name type="scientific">Mucilaginibacter gossypii</name>
    <dbReference type="NCBI Taxonomy" id="551996"/>
    <lineage>
        <taxon>Bacteria</taxon>
        <taxon>Pseudomonadati</taxon>
        <taxon>Bacteroidota</taxon>
        <taxon>Sphingobacteriia</taxon>
        <taxon>Sphingobacteriales</taxon>
        <taxon>Sphingobacteriaceae</taxon>
        <taxon>Mucilaginibacter</taxon>
    </lineage>
</organism>
<evidence type="ECO:0000313" key="1">
    <source>
        <dbReference type="EMBL" id="SDG73096.1"/>
    </source>
</evidence>
<gene>
    <name evidence="1" type="ORF">SAMN05192573_104480</name>
</gene>
<sequence>MDEELKRKAYLQASRLKNEGLDNEVIYAGSKNRLSLLI</sequence>
<dbReference type="EMBL" id="FNCG01000004">
    <property type="protein sequence ID" value="SDG73096.1"/>
    <property type="molecule type" value="Genomic_DNA"/>
</dbReference>
<evidence type="ECO:0000313" key="2">
    <source>
        <dbReference type="Proteomes" id="UP000199705"/>
    </source>
</evidence>
<dbReference type="Proteomes" id="UP000199705">
    <property type="component" value="Unassembled WGS sequence"/>
</dbReference>
<accession>A0A1G7WMF9</accession>
<dbReference type="AlphaFoldDB" id="A0A1G7WMF9"/>
<proteinExistence type="predicted"/>
<reference evidence="2" key="1">
    <citation type="submission" date="2016-10" db="EMBL/GenBank/DDBJ databases">
        <authorList>
            <person name="Varghese N."/>
            <person name="Submissions S."/>
        </authorList>
    </citation>
    <scope>NUCLEOTIDE SEQUENCE [LARGE SCALE GENOMIC DNA]</scope>
    <source>
        <strain evidence="2">Gh-67</strain>
    </source>
</reference>
<protein>
    <submittedName>
        <fullName evidence="1">Uncharacterized protein</fullName>
    </submittedName>
</protein>
<keyword evidence="2" id="KW-1185">Reference proteome</keyword>
<dbReference type="STRING" id="551996.SAMN05192573_104480"/>
<name>A0A1G7WMF9_9SPHI</name>